<evidence type="ECO:0000313" key="11">
    <source>
        <dbReference type="Proteomes" id="UP000191987"/>
    </source>
</evidence>
<evidence type="ECO:0000256" key="1">
    <source>
        <dbReference type="ARBA" id="ARBA00004651"/>
    </source>
</evidence>
<dbReference type="GO" id="GO:0055085">
    <property type="term" value="P:transmembrane transport"/>
    <property type="evidence" value="ECO:0007669"/>
    <property type="project" value="InterPro"/>
</dbReference>
<evidence type="ECO:0000256" key="7">
    <source>
        <dbReference type="ARBA" id="ARBA00023136"/>
    </source>
</evidence>
<dbReference type="InterPro" id="IPR035906">
    <property type="entry name" value="MetI-like_sf"/>
</dbReference>
<organism evidence="10 11">
    <name type="scientific">Agrobacterium deltaense Zutra 3/1</name>
    <dbReference type="NCBI Taxonomy" id="1183427"/>
    <lineage>
        <taxon>Bacteria</taxon>
        <taxon>Pseudomonadati</taxon>
        <taxon>Pseudomonadota</taxon>
        <taxon>Alphaproteobacteria</taxon>
        <taxon>Hyphomicrobiales</taxon>
        <taxon>Rhizobiaceae</taxon>
        <taxon>Rhizobium/Agrobacterium group</taxon>
        <taxon>Agrobacterium</taxon>
    </lineage>
</organism>
<keyword evidence="3 8" id="KW-0813">Transport</keyword>
<dbReference type="SUPFAM" id="SSF161098">
    <property type="entry name" value="MetI-like"/>
    <property type="match status" value="1"/>
</dbReference>
<evidence type="ECO:0000256" key="6">
    <source>
        <dbReference type="ARBA" id="ARBA00022989"/>
    </source>
</evidence>
<proteinExistence type="inferred from homology"/>
<dbReference type="InterPro" id="IPR000515">
    <property type="entry name" value="MetI-like"/>
</dbReference>
<feature type="transmembrane region" description="Helical" evidence="8">
    <location>
        <begin position="222"/>
        <end position="244"/>
    </location>
</feature>
<dbReference type="AlphaFoldDB" id="A0A1S7RD20"/>
<dbReference type="RefSeq" id="WP_080820279.1">
    <property type="nucleotide sequence ID" value="NZ_LT009749.1"/>
</dbReference>
<dbReference type="PANTHER" id="PTHR42929">
    <property type="entry name" value="INNER MEMBRANE ABC TRANSPORTER PERMEASE PROTEIN YDCU-RELATED-RELATED"/>
    <property type="match status" value="1"/>
</dbReference>
<feature type="domain" description="ABC transmembrane type-1" evidence="9">
    <location>
        <begin position="93"/>
        <end position="300"/>
    </location>
</feature>
<feature type="transmembrane region" description="Helical" evidence="8">
    <location>
        <begin position="130"/>
        <end position="154"/>
    </location>
</feature>
<dbReference type="Pfam" id="PF00528">
    <property type="entry name" value="BPD_transp_1"/>
    <property type="match status" value="1"/>
</dbReference>
<feature type="transmembrane region" description="Helical" evidence="8">
    <location>
        <begin position="251"/>
        <end position="269"/>
    </location>
</feature>
<evidence type="ECO:0000256" key="2">
    <source>
        <dbReference type="ARBA" id="ARBA00007069"/>
    </source>
</evidence>
<comment type="subcellular location">
    <subcellularLocation>
        <location evidence="1 8">Cell membrane</location>
        <topology evidence="1 8">Multi-pass membrane protein</topology>
    </subcellularLocation>
</comment>
<keyword evidence="4" id="KW-1003">Cell membrane</keyword>
<feature type="transmembrane region" description="Helical" evidence="8">
    <location>
        <begin position="65"/>
        <end position="85"/>
    </location>
</feature>
<feature type="transmembrane region" description="Helical" evidence="8">
    <location>
        <begin position="175"/>
        <end position="202"/>
    </location>
</feature>
<evidence type="ECO:0000313" key="10">
    <source>
        <dbReference type="EMBL" id="CUX50582.1"/>
    </source>
</evidence>
<feature type="transmembrane region" description="Helical" evidence="8">
    <location>
        <begin position="97"/>
        <end position="118"/>
    </location>
</feature>
<gene>
    <name evidence="10" type="ORF">AGR7C_Lc140245</name>
</gene>
<feature type="transmembrane region" description="Helical" evidence="8">
    <location>
        <begin position="281"/>
        <end position="301"/>
    </location>
</feature>
<accession>A0A1S7RD20</accession>
<dbReference type="EMBL" id="FBWG01000032">
    <property type="protein sequence ID" value="CUX50582.1"/>
    <property type="molecule type" value="Genomic_DNA"/>
</dbReference>
<name>A0A1S7RD20_9HYPH</name>
<evidence type="ECO:0000256" key="5">
    <source>
        <dbReference type="ARBA" id="ARBA00022692"/>
    </source>
</evidence>
<evidence type="ECO:0000256" key="8">
    <source>
        <dbReference type="RuleBase" id="RU363032"/>
    </source>
</evidence>
<reference evidence="10 11" key="1">
    <citation type="submission" date="2016-01" db="EMBL/GenBank/DDBJ databases">
        <authorList>
            <person name="Oliw E.H."/>
        </authorList>
    </citation>
    <scope>NUCLEOTIDE SEQUENCE [LARGE SCALE GENOMIC DNA]</scope>
    <source>
        <strain evidence="10 11">Zutra 3-1</strain>
    </source>
</reference>
<keyword evidence="7 8" id="KW-0472">Membrane</keyword>
<evidence type="ECO:0000256" key="4">
    <source>
        <dbReference type="ARBA" id="ARBA00022475"/>
    </source>
</evidence>
<keyword evidence="6 8" id="KW-1133">Transmembrane helix</keyword>
<evidence type="ECO:0000256" key="3">
    <source>
        <dbReference type="ARBA" id="ARBA00022448"/>
    </source>
</evidence>
<protein>
    <submittedName>
        <fullName evidence="10">Putative ABC spermidine/putrescine transporter permease protein</fullName>
    </submittedName>
</protein>
<keyword evidence="5 8" id="KW-0812">Transmembrane</keyword>
<sequence>MAVSAMTTTDKQMDGLPLAQVSPARKRFNDGFGFWLLLLPALIFFIAFFVVPTASLFALAFNKSVAGVITLSSAITFDNFVRIFTRAIYYEAILRSVGIAAVVALVCLVLGYPLAYVIAKTVNPGRNTLLMILVLSSMQLDMVIRLYGLMVLLGDNGLINGALIRMGIVSQPLPLMYNIFGVVVGLVQITLPFMILSLIGIIKSIHPALEEAARSLGASRMRAFFSIVLPLSMPGILAGTLLVFALAISSYVVPALMGGWKVMVMPIHIYQQVAETGRWQFGAAIAVVLFVTSLMAIAVYHRAAMRTTGGRS</sequence>
<dbReference type="GO" id="GO:0005886">
    <property type="term" value="C:plasma membrane"/>
    <property type="evidence" value="ECO:0007669"/>
    <property type="project" value="UniProtKB-SubCell"/>
</dbReference>
<feature type="transmembrane region" description="Helical" evidence="8">
    <location>
        <begin position="34"/>
        <end position="59"/>
    </location>
</feature>
<comment type="similarity">
    <text evidence="2">Belongs to the binding-protein-dependent transport system permease family. CysTW subfamily.</text>
</comment>
<dbReference type="PROSITE" id="PS50928">
    <property type="entry name" value="ABC_TM1"/>
    <property type="match status" value="1"/>
</dbReference>
<dbReference type="Gene3D" id="1.10.3720.10">
    <property type="entry name" value="MetI-like"/>
    <property type="match status" value="1"/>
</dbReference>
<dbReference type="PANTHER" id="PTHR42929:SF5">
    <property type="entry name" value="ABC TRANSPORTER PERMEASE PROTEIN"/>
    <property type="match status" value="1"/>
</dbReference>
<dbReference type="Proteomes" id="UP000191987">
    <property type="component" value="Unassembled WGS sequence"/>
</dbReference>
<evidence type="ECO:0000259" key="9">
    <source>
        <dbReference type="PROSITE" id="PS50928"/>
    </source>
</evidence>
<dbReference type="CDD" id="cd06261">
    <property type="entry name" value="TM_PBP2"/>
    <property type="match status" value="1"/>
</dbReference>